<dbReference type="KEGG" id="cdes:C0J27_00495"/>
<reference evidence="1 2" key="1">
    <citation type="submission" date="2017-12" db="EMBL/GenBank/DDBJ databases">
        <title>Chromulinavorax destructans is a abundant pathogen of dominant heterotrophic picoflagllates.</title>
        <authorList>
            <person name="Deeg C.M."/>
            <person name="Zimmer M."/>
            <person name="Suttle C.A."/>
        </authorList>
    </citation>
    <scope>NUCLEOTIDE SEQUENCE [LARGE SCALE GENOMIC DNA]</scope>
    <source>
        <strain evidence="1 2">SeV1</strain>
    </source>
</reference>
<sequence>MKNLITIALGVALGIAGYVFVNRYLHTHSATVVVQSNHKAQVDKKTAELDKKIKDIEMGIY</sequence>
<name>A0A345ZAB3_9BACT</name>
<dbReference type="RefSeq" id="WP_115585245.1">
    <property type="nucleotide sequence ID" value="NZ_CP025544.1"/>
</dbReference>
<dbReference type="Proteomes" id="UP000254834">
    <property type="component" value="Chromosome"/>
</dbReference>
<organism evidence="1 2">
    <name type="scientific">Candidatus Chromulinivorax destructor</name>
    <dbReference type="NCBI Taxonomy" id="2066483"/>
    <lineage>
        <taxon>Bacteria</taxon>
        <taxon>Candidatus Babelota</taxon>
        <taxon>Candidatus Babeliae</taxon>
        <taxon>Candidatus Babeliales</taxon>
        <taxon>Candidatus Chromulinivoraceae</taxon>
        <taxon>Candidatus Chromulinivorax</taxon>
    </lineage>
</organism>
<accession>A0A345ZAB3</accession>
<proteinExistence type="predicted"/>
<gene>
    <name evidence="1" type="ORF">C0J27_00495</name>
</gene>
<protein>
    <submittedName>
        <fullName evidence="1">Uncharacterized protein</fullName>
    </submittedName>
</protein>
<dbReference type="AlphaFoldDB" id="A0A345ZAB3"/>
<evidence type="ECO:0000313" key="1">
    <source>
        <dbReference type="EMBL" id="AXK60230.1"/>
    </source>
</evidence>
<keyword evidence="2" id="KW-1185">Reference proteome</keyword>
<dbReference type="EMBL" id="CP025544">
    <property type="protein sequence ID" value="AXK60230.1"/>
    <property type="molecule type" value="Genomic_DNA"/>
</dbReference>
<evidence type="ECO:0000313" key="2">
    <source>
        <dbReference type="Proteomes" id="UP000254834"/>
    </source>
</evidence>